<sequence>MNIPMKKILFAGLLLCLSVVSDYGQRSPAAEDEQTLLFKFPAQRDTFFVPYRGNGVELNRLYSYVEKYRGEIKDSGLLLYVDGYCSSFGDTNKNLRTAFLRSNHVKSDLIVHKGLKEKNFVTANHATPYEEGSKDIVTVRMRIPDRLNVEGKKKKVQSTAAIDTGWVNKELSKENNVIRVNRTRTSENSEDSVTVTVKAPASEWFDENFITVEYVSTYEGKKDMTTVRIPVWPPSRERRTTTTQETNKAQATEKAEVVEQKTEEPTVEQAPAKAVPAVAQLPVERAPSKPVLGSFHGWNFSLHTNLLYWLGTIPNGGVTWRPFDRLEVLVNGLYNHWLWSNGNRQYRTLMVVPEFRWYLGEKQRWFLGGEFHTGDFNYKFGEDGYQGDLQGGGITGGYRMRLSEKFDMDFYAGLGYTQLEYDTYNRIKGVMVKKGESAEKNFWGPTQGGVSLIWKLYK</sequence>
<organism evidence="1">
    <name type="scientific">termite gut metagenome</name>
    <dbReference type="NCBI Taxonomy" id="433724"/>
    <lineage>
        <taxon>unclassified sequences</taxon>
        <taxon>metagenomes</taxon>
        <taxon>organismal metagenomes</taxon>
    </lineage>
</organism>
<comment type="caution">
    <text evidence="1">The sequence shown here is derived from an EMBL/GenBank/DDBJ whole genome shotgun (WGS) entry which is preliminary data.</text>
</comment>
<gene>
    <name evidence="1" type="ORF">EZS27_003791</name>
</gene>
<name>A0A5J4SU61_9ZZZZ</name>
<dbReference type="AlphaFoldDB" id="A0A5J4SU61"/>
<accession>A0A5J4SU61</accession>
<dbReference type="Pfam" id="PF12099">
    <property type="entry name" value="DUF3575"/>
    <property type="match status" value="1"/>
</dbReference>
<protein>
    <recommendedName>
        <fullName evidence="2">DUF3575 domain-containing protein</fullName>
    </recommendedName>
</protein>
<dbReference type="InterPro" id="IPR021958">
    <property type="entry name" value="DUF3575"/>
</dbReference>
<reference evidence="1" key="1">
    <citation type="submission" date="2019-03" db="EMBL/GenBank/DDBJ databases">
        <title>Single cell metagenomics reveals metabolic interactions within the superorganism composed of flagellate Streblomastix strix and complex community of Bacteroidetes bacteria on its surface.</title>
        <authorList>
            <person name="Treitli S.C."/>
            <person name="Kolisko M."/>
            <person name="Husnik F."/>
            <person name="Keeling P."/>
            <person name="Hampl V."/>
        </authorList>
    </citation>
    <scope>NUCLEOTIDE SEQUENCE</scope>
    <source>
        <strain evidence="1">STM</strain>
    </source>
</reference>
<evidence type="ECO:0008006" key="2">
    <source>
        <dbReference type="Google" id="ProtNLM"/>
    </source>
</evidence>
<dbReference type="EMBL" id="SNRY01000060">
    <property type="protein sequence ID" value="KAA6348813.1"/>
    <property type="molecule type" value="Genomic_DNA"/>
</dbReference>
<proteinExistence type="predicted"/>
<evidence type="ECO:0000313" key="1">
    <source>
        <dbReference type="EMBL" id="KAA6348813.1"/>
    </source>
</evidence>